<evidence type="ECO:0008006" key="3">
    <source>
        <dbReference type="Google" id="ProtNLM"/>
    </source>
</evidence>
<protein>
    <recommendedName>
        <fullName evidence="3">RING-type domain-containing protein</fullName>
    </recommendedName>
</protein>
<evidence type="ECO:0000313" key="2">
    <source>
        <dbReference type="Proteomes" id="UP001224775"/>
    </source>
</evidence>
<gene>
    <name evidence="1" type="ORF">QTG54_015700</name>
</gene>
<organism evidence="1 2">
    <name type="scientific">Skeletonema marinoi</name>
    <dbReference type="NCBI Taxonomy" id="267567"/>
    <lineage>
        <taxon>Eukaryota</taxon>
        <taxon>Sar</taxon>
        <taxon>Stramenopiles</taxon>
        <taxon>Ochrophyta</taxon>
        <taxon>Bacillariophyta</taxon>
        <taxon>Coscinodiscophyceae</taxon>
        <taxon>Thalassiosirophycidae</taxon>
        <taxon>Thalassiosirales</taxon>
        <taxon>Skeletonemataceae</taxon>
        <taxon>Skeletonema</taxon>
        <taxon>Skeletonema marinoi-dohrnii complex</taxon>
    </lineage>
</organism>
<dbReference type="Proteomes" id="UP001224775">
    <property type="component" value="Unassembled WGS sequence"/>
</dbReference>
<dbReference type="AlphaFoldDB" id="A0AAD8XUC3"/>
<dbReference type="SUPFAM" id="SSF81901">
    <property type="entry name" value="HCP-like"/>
    <property type="match status" value="1"/>
</dbReference>
<comment type="caution">
    <text evidence="1">The sequence shown here is derived from an EMBL/GenBank/DDBJ whole genome shotgun (WGS) entry which is preliminary data.</text>
</comment>
<keyword evidence="2" id="KW-1185">Reference proteome</keyword>
<name>A0AAD8XUC3_9STRA</name>
<dbReference type="InterPro" id="IPR011990">
    <property type="entry name" value="TPR-like_helical_dom_sf"/>
</dbReference>
<proteinExistence type="predicted"/>
<accession>A0AAD8XUC3</accession>
<reference evidence="1" key="1">
    <citation type="submission" date="2023-06" db="EMBL/GenBank/DDBJ databases">
        <title>Survivors Of The Sea: Transcriptome response of Skeletonema marinoi to long-term dormancy.</title>
        <authorList>
            <person name="Pinder M.I.M."/>
            <person name="Kourtchenko O."/>
            <person name="Robertson E.K."/>
            <person name="Larsson T."/>
            <person name="Maumus F."/>
            <person name="Osuna-Cruz C.M."/>
            <person name="Vancaester E."/>
            <person name="Stenow R."/>
            <person name="Vandepoele K."/>
            <person name="Ploug H."/>
            <person name="Bruchert V."/>
            <person name="Godhe A."/>
            <person name="Topel M."/>
        </authorList>
    </citation>
    <scope>NUCLEOTIDE SEQUENCE</scope>
    <source>
        <strain evidence="1">R05AC</strain>
    </source>
</reference>
<sequence length="218" mass="24741">MIPLQLDLSKSSMQTCCSKVVCKGCFHANLFREEKERLENKCPFCRKLIPDTDEECDKRRMERIEMDDPVAIAHEGVQLYIKGDREGAFVHYLKAAELGDMEAHYKLSLMYHFGVFGGSDDRKNEMWHLEEASIGGHPGARYKLGWLEWSNKRTERAVKHWVVAASQGHDDSLEFLMKKFKGGFVKKEVLAAALRAHQAAVNATKSPQREATEAALGK</sequence>
<dbReference type="Gene3D" id="1.25.40.10">
    <property type="entry name" value="Tetratricopeptide repeat domain"/>
    <property type="match status" value="1"/>
</dbReference>
<dbReference type="EMBL" id="JATAAI010000046">
    <property type="protein sequence ID" value="KAK1733657.1"/>
    <property type="molecule type" value="Genomic_DNA"/>
</dbReference>
<evidence type="ECO:0000313" key="1">
    <source>
        <dbReference type="EMBL" id="KAK1733657.1"/>
    </source>
</evidence>